<dbReference type="Pfam" id="PF02954">
    <property type="entry name" value="HTH_8"/>
    <property type="match status" value="1"/>
</dbReference>
<comment type="function">
    <text evidence="7">May play the central regulatory role in sporulation. It may be an element of the effector pathway responsible for the activation of sporulation genes in response to nutritional stress. Spo0A may act in concert with spo0H (a sigma factor) to control the expression of some genes that are critical to the sporulation process.</text>
</comment>
<feature type="modified residue" description="4-aspartylphosphate" evidence="8">
    <location>
        <position position="58"/>
    </location>
</feature>
<dbReference type="InterPro" id="IPR002197">
    <property type="entry name" value="HTH_Fis"/>
</dbReference>
<evidence type="ECO:0000313" key="13">
    <source>
        <dbReference type="Proteomes" id="UP001225644"/>
    </source>
</evidence>
<dbReference type="PRINTS" id="PR01590">
    <property type="entry name" value="HTHFIS"/>
</dbReference>
<dbReference type="PANTHER" id="PTHR32071:SF113">
    <property type="entry name" value="ALGINATE BIOSYNTHESIS TRANSCRIPTIONAL REGULATORY PROTEIN ALGB"/>
    <property type="match status" value="1"/>
</dbReference>
<dbReference type="Pfam" id="PF00158">
    <property type="entry name" value="Sigma54_activat"/>
    <property type="match status" value="1"/>
</dbReference>
<dbReference type="EMBL" id="JAUSUX010000002">
    <property type="protein sequence ID" value="MDQ0285333.1"/>
    <property type="molecule type" value="Genomic_DNA"/>
</dbReference>
<dbReference type="GO" id="GO:0003677">
    <property type="term" value="F:DNA binding"/>
    <property type="evidence" value="ECO:0007669"/>
    <property type="project" value="UniProtKB-KW"/>
</dbReference>
<evidence type="ECO:0000256" key="9">
    <source>
        <dbReference type="SAM" id="MobiDB-lite"/>
    </source>
</evidence>
<keyword evidence="2" id="KW-0547">Nucleotide-binding</keyword>
<evidence type="ECO:0000259" key="11">
    <source>
        <dbReference type="PROSITE" id="PS50110"/>
    </source>
</evidence>
<dbReference type="RefSeq" id="WP_307399422.1">
    <property type="nucleotide sequence ID" value="NZ_JAUSUX010000002.1"/>
</dbReference>
<dbReference type="InterPro" id="IPR009057">
    <property type="entry name" value="Homeodomain-like_sf"/>
</dbReference>
<dbReference type="Gene3D" id="3.40.50.2300">
    <property type="match status" value="1"/>
</dbReference>
<keyword evidence="12" id="KW-0326">Glycosidase</keyword>
<dbReference type="PROSITE" id="PS50110">
    <property type="entry name" value="RESPONSE_REGULATORY"/>
    <property type="match status" value="1"/>
</dbReference>
<dbReference type="InterPro" id="IPR001789">
    <property type="entry name" value="Sig_transdc_resp-reg_receiver"/>
</dbReference>
<evidence type="ECO:0000256" key="8">
    <source>
        <dbReference type="PROSITE-ProRule" id="PRU00169"/>
    </source>
</evidence>
<dbReference type="SMART" id="SM00448">
    <property type="entry name" value="REC"/>
    <property type="match status" value="1"/>
</dbReference>
<evidence type="ECO:0000313" key="12">
    <source>
        <dbReference type="EMBL" id="MDQ0285333.1"/>
    </source>
</evidence>
<reference evidence="12 13" key="1">
    <citation type="submission" date="2023-07" db="EMBL/GenBank/DDBJ databases">
        <title>Genomic Encyclopedia of Type Strains, Phase IV (KMG-IV): sequencing the most valuable type-strain genomes for metagenomic binning, comparative biology and taxonomic classification.</title>
        <authorList>
            <person name="Goeker M."/>
        </authorList>
    </citation>
    <scope>NUCLEOTIDE SEQUENCE [LARGE SCALE GENOMIC DNA]</scope>
    <source>
        <strain evidence="12 13">DSM 12396</strain>
    </source>
</reference>
<evidence type="ECO:0000256" key="1">
    <source>
        <dbReference type="ARBA" id="ARBA00018672"/>
    </source>
</evidence>
<evidence type="ECO:0000256" key="5">
    <source>
        <dbReference type="ARBA" id="ARBA00023125"/>
    </source>
</evidence>
<dbReference type="CDD" id="cd00009">
    <property type="entry name" value="AAA"/>
    <property type="match status" value="1"/>
</dbReference>
<keyword evidence="12" id="KW-0378">Hydrolase</keyword>
<keyword evidence="8" id="KW-0597">Phosphoprotein</keyword>
<dbReference type="InterPro" id="IPR027417">
    <property type="entry name" value="P-loop_NTPase"/>
</dbReference>
<name>A0ABU0AYJ6_9FIRM</name>
<dbReference type="PANTHER" id="PTHR32071">
    <property type="entry name" value="TRANSCRIPTIONAL REGULATORY PROTEIN"/>
    <property type="match status" value="1"/>
</dbReference>
<dbReference type="InterPro" id="IPR011006">
    <property type="entry name" value="CheY-like_superfamily"/>
</dbReference>
<dbReference type="Proteomes" id="UP001225644">
    <property type="component" value="Unassembled WGS sequence"/>
</dbReference>
<evidence type="ECO:0000256" key="2">
    <source>
        <dbReference type="ARBA" id="ARBA00022741"/>
    </source>
</evidence>
<dbReference type="InterPro" id="IPR025662">
    <property type="entry name" value="Sigma_54_int_dom_ATP-bd_1"/>
</dbReference>
<protein>
    <recommendedName>
        <fullName evidence="1">Stage 0 sporulation protein A homolog</fullName>
    </recommendedName>
</protein>
<evidence type="ECO:0000256" key="7">
    <source>
        <dbReference type="ARBA" id="ARBA00024867"/>
    </source>
</evidence>
<feature type="region of interest" description="Disordered" evidence="9">
    <location>
        <begin position="395"/>
        <end position="427"/>
    </location>
</feature>
<dbReference type="SUPFAM" id="SSF52540">
    <property type="entry name" value="P-loop containing nucleoside triphosphate hydrolases"/>
    <property type="match status" value="1"/>
</dbReference>
<keyword evidence="3" id="KW-0067">ATP-binding</keyword>
<dbReference type="Gene3D" id="1.10.10.60">
    <property type="entry name" value="Homeodomain-like"/>
    <property type="match status" value="1"/>
</dbReference>
<keyword evidence="13" id="KW-1185">Reference proteome</keyword>
<dbReference type="PROSITE" id="PS00688">
    <property type="entry name" value="SIGMA54_INTERACT_3"/>
    <property type="match status" value="1"/>
</dbReference>
<evidence type="ECO:0000256" key="4">
    <source>
        <dbReference type="ARBA" id="ARBA00023015"/>
    </source>
</evidence>
<dbReference type="SMART" id="SM00382">
    <property type="entry name" value="AAA"/>
    <property type="match status" value="1"/>
</dbReference>
<dbReference type="PROSITE" id="PS50045">
    <property type="entry name" value="SIGMA54_INTERACT_4"/>
    <property type="match status" value="1"/>
</dbReference>
<gene>
    <name evidence="12" type="ORF">J2Z49_000426</name>
</gene>
<dbReference type="Gene3D" id="1.10.8.60">
    <property type="match status" value="1"/>
</dbReference>
<sequence>MMSLPYQPHILVADDEASIRRLLQTVLEARGYRVTVVEDGLQAAACLERERVDVAILDIRMPGENGLDLFRRMKPDCPETAFILITAYGTVRTAIEAMKAGAFDYVTKPFLVDEVEVMVERALEVGRLTRELDRLKRKVNGQPGEQLIGQSQAMQKVFKVIGRVAPTDAAVLIQGESGTGKEIVAGLLHHYSLRREGPLIKVNCAALPEGLLESELFGYEKGAFTGAARSKPGKLEMAHTGTVFLDEVGDLPLSLQAKLLRVLQEKEIDRLGGVRTIPVDIRVVAATNRNLAEAVHSGQFREDLFYRLNVVNITLPPLRDRAGDIPLLAEFFVQKYAARVNKGTLLLAPETLALLESYHWPGNVRELENTIERAVILASGPVIRPEHLPDEFLEYTEGREGGPSGGRIRERGDTPAGRPGHRTDETAAQPACEFPYFREGPLPTLRQAIQQVERQLIAEALRRTGGNKSRTARILDISRRALQYKMEAYGLEKCSG</sequence>
<keyword evidence="4" id="KW-0805">Transcription regulation</keyword>
<dbReference type="PROSITE" id="PS00676">
    <property type="entry name" value="SIGMA54_INTERACT_2"/>
    <property type="match status" value="1"/>
</dbReference>
<dbReference type="InterPro" id="IPR002078">
    <property type="entry name" value="Sigma_54_int"/>
</dbReference>
<evidence type="ECO:0000259" key="10">
    <source>
        <dbReference type="PROSITE" id="PS50045"/>
    </source>
</evidence>
<accession>A0ABU0AYJ6</accession>
<feature type="domain" description="Sigma-54 factor interaction" evidence="10">
    <location>
        <begin position="147"/>
        <end position="376"/>
    </location>
</feature>
<dbReference type="InterPro" id="IPR025943">
    <property type="entry name" value="Sigma_54_int_dom_ATP-bd_2"/>
</dbReference>
<dbReference type="Pfam" id="PF00072">
    <property type="entry name" value="Response_reg"/>
    <property type="match status" value="1"/>
</dbReference>
<dbReference type="InterPro" id="IPR003593">
    <property type="entry name" value="AAA+_ATPase"/>
</dbReference>
<organism evidence="12 13">
    <name type="scientific">Desulfofundulus luciae</name>
    <dbReference type="NCBI Taxonomy" id="74702"/>
    <lineage>
        <taxon>Bacteria</taxon>
        <taxon>Bacillati</taxon>
        <taxon>Bacillota</taxon>
        <taxon>Clostridia</taxon>
        <taxon>Eubacteriales</taxon>
        <taxon>Peptococcaceae</taxon>
        <taxon>Desulfofundulus</taxon>
    </lineage>
</organism>
<comment type="caution">
    <text evidence="12">The sequence shown here is derived from an EMBL/GenBank/DDBJ whole genome shotgun (WGS) entry which is preliminary data.</text>
</comment>
<dbReference type="Gene3D" id="3.40.50.300">
    <property type="entry name" value="P-loop containing nucleotide triphosphate hydrolases"/>
    <property type="match status" value="1"/>
</dbReference>
<keyword evidence="6" id="KW-0804">Transcription</keyword>
<dbReference type="SUPFAM" id="SSF52172">
    <property type="entry name" value="CheY-like"/>
    <property type="match status" value="1"/>
</dbReference>
<dbReference type="InterPro" id="IPR058031">
    <property type="entry name" value="AAA_lid_NorR"/>
</dbReference>
<dbReference type="GO" id="GO:0016798">
    <property type="term" value="F:hydrolase activity, acting on glycosyl bonds"/>
    <property type="evidence" value="ECO:0007669"/>
    <property type="project" value="UniProtKB-KW"/>
</dbReference>
<evidence type="ECO:0000256" key="6">
    <source>
        <dbReference type="ARBA" id="ARBA00023163"/>
    </source>
</evidence>
<evidence type="ECO:0000256" key="3">
    <source>
        <dbReference type="ARBA" id="ARBA00022840"/>
    </source>
</evidence>
<keyword evidence="5 12" id="KW-0238">DNA-binding</keyword>
<dbReference type="SUPFAM" id="SSF46689">
    <property type="entry name" value="Homeodomain-like"/>
    <property type="match status" value="1"/>
</dbReference>
<dbReference type="PROSITE" id="PS00675">
    <property type="entry name" value="SIGMA54_INTERACT_1"/>
    <property type="match status" value="1"/>
</dbReference>
<dbReference type="InterPro" id="IPR025944">
    <property type="entry name" value="Sigma_54_int_dom_CS"/>
</dbReference>
<proteinExistence type="predicted"/>
<feature type="domain" description="Response regulatory" evidence="11">
    <location>
        <begin position="9"/>
        <end position="123"/>
    </location>
</feature>
<dbReference type="Pfam" id="PF25601">
    <property type="entry name" value="AAA_lid_14"/>
    <property type="match status" value="1"/>
</dbReference>